<evidence type="ECO:0000313" key="2">
    <source>
        <dbReference type="Proteomes" id="UP000232003"/>
    </source>
</evidence>
<evidence type="ECO:0000313" key="1">
    <source>
        <dbReference type="EMBL" id="AUB42598.1"/>
    </source>
</evidence>
<dbReference type="KEGG" id="nfl:COO91_08740"/>
<dbReference type="Proteomes" id="UP000232003">
    <property type="component" value="Chromosome"/>
</dbReference>
<dbReference type="AlphaFoldDB" id="A0A2K8T4F1"/>
<proteinExistence type="predicted"/>
<organism evidence="1 2">
    <name type="scientific">Nostoc flagelliforme CCNUN1</name>
    <dbReference type="NCBI Taxonomy" id="2038116"/>
    <lineage>
        <taxon>Bacteria</taxon>
        <taxon>Bacillati</taxon>
        <taxon>Cyanobacteriota</taxon>
        <taxon>Cyanophyceae</taxon>
        <taxon>Nostocales</taxon>
        <taxon>Nostocaceae</taxon>
        <taxon>Nostoc</taxon>
    </lineage>
</organism>
<name>A0A2K8T4F1_9NOSO</name>
<dbReference type="EMBL" id="CP024785">
    <property type="protein sequence ID" value="AUB42598.1"/>
    <property type="molecule type" value="Genomic_DNA"/>
</dbReference>
<protein>
    <submittedName>
        <fullName evidence="1">Uncharacterized protein</fullName>
    </submittedName>
</protein>
<gene>
    <name evidence="1" type="ORF">COO91_08740</name>
</gene>
<keyword evidence="2" id="KW-1185">Reference proteome</keyword>
<reference evidence="1 2" key="1">
    <citation type="submission" date="2017-11" db="EMBL/GenBank/DDBJ databases">
        <title>Complete genome of a free-living desiccation-tolerant cyanobacterium and its photosynthetic adaptation to extreme terrestrial habitat.</title>
        <authorList>
            <person name="Shang J."/>
        </authorList>
    </citation>
    <scope>NUCLEOTIDE SEQUENCE [LARGE SCALE GENOMIC DNA]</scope>
    <source>
        <strain evidence="1 2">CCNUN1</strain>
    </source>
</reference>
<accession>A0A2K8T4F1</accession>
<sequence length="39" mass="4568">MVSYNERKMTILMGGDRKVLRCCQVFAAKQKITKSMDWT</sequence>